<name>A0A6A6U798_9PEZI</name>
<feature type="compositionally biased region" description="Basic and acidic residues" evidence="1">
    <location>
        <begin position="189"/>
        <end position="202"/>
    </location>
</feature>
<sequence>MVKVLENKIIDLDLLPGQEHIEVQRQLRQQLNNARGQIENGGEQAQGAVVGAGGQAQNLAGQQGVQIPKEMLPDSMSDEQKSQARSVAGTILDGSGNVIGGLAGTVGGVLKGVGDTAGNTVYALGSGLLQTGSGAATTLAGTATAPFSGGTKEVEPAPAEDASEGAATKKKGPRKIEIRNGKPVDISETNEKEDVNEAEGEK</sequence>
<reference evidence="2" key="1">
    <citation type="journal article" date="2020" name="Stud. Mycol.">
        <title>101 Dothideomycetes genomes: a test case for predicting lifestyles and emergence of pathogens.</title>
        <authorList>
            <person name="Haridas S."/>
            <person name="Albert R."/>
            <person name="Binder M."/>
            <person name="Bloem J."/>
            <person name="Labutti K."/>
            <person name="Salamov A."/>
            <person name="Andreopoulos B."/>
            <person name="Baker S."/>
            <person name="Barry K."/>
            <person name="Bills G."/>
            <person name="Bluhm B."/>
            <person name="Cannon C."/>
            <person name="Castanera R."/>
            <person name="Culley D."/>
            <person name="Daum C."/>
            <person name="Ezra D."/>
            <person name="Gonzalez J."/>
            <person name="Henrissat B."/>
            <person name="Kuo A."/>
            <person name="Liang C."/>
            <person name="Lipzen A."/>
            <person name="Lutzoni F."/>
            <person name="Magnuson J."/>
            <person name="Mondo S."/>
            <person name="Nolan M."/>
            <person name="Ohm R."/>
            <person name="Pangilinan J."/>
            <person name="Park H.-J."/>
            <person name="Ramirez L."/>
            <person name="Alfaro M."/>
            <person name="Sun H."/>
            <person name="Tritt A."/>
            <person name="Yoshinaga Y."/>
            <person name="Zwiers L.-H."/>
            <person name="Turgeon B."/>
            <person name="Goodwin S."/>
            <person name="Spatafora J."/>
            <person name="Crous P."/>
            <person name="Grigoriev I."/>
        </authorList>
    </citation>
    <scope>NUCLEOTIDE SEQUENCE</scope>
    <source>
        <strain evidence="2">CBS 115976</strain>
    </source>
</reference>
<dbReference type="EMBL" id="MU004237">
    <property type="protein sequence ID" value="KAF2667461.1"/>
    <property type="molecule type" value="Genomic_DNA"/>
</dbReference>
<accession>A0A6A6U798</accession>
<organism evidence="2 3">
    <name type="scientific">Microthyrium microscopicum</name>
    <dbReference type="NCBI Taxonomy" id="703497"/>
    <lineage>
        <taxon>Eukaryota</taxon>
        <taxon>Fungi</taxon>
        <taxon>Dikarya</taxon>
        <taxon>Ascomycota</taxon>
        <taxon>Pezizomycotina</taxon>
        <taxon>Dothideomycetes</taxon>
        <taxon>Dothideomycetes incertae sedis</taxon>
        <taxon>Microthyriales</taxon>
        <taxon>Microthyriaceae</taxon>
        <taxon>Microthyrium</taxon>
    </lineage>
</organism>
<protein>
    <submittedName>
        <fullName evidence="2">Uncharacterized protein</fullName>
    </submittedName>
</protein>
<proteinExistence type="predicted"/>
<dbReference type="Proteomes" id="UP000799302">
    <property type="component" value="Unassembled WGS sequence"/>
</dbReference>
<evidence type="ECO:0000313" key="3">
    <source>
        <dbReference type="Proteomes" id="UP000799302"/>
    </source>
</evidence>
<dbReference type="OrthoDB" id="5418774at2759"/>
<dbReference type="AlphaFoldDB" id="A0A6A6U798"/>
<keyword evidence="3" id="KW-1185">Reference proteome</keyword>
<gene>
    <name evidence="2" type="ORF">BT63DRAFT_456757</name>
</gene>
<evidence type="ECO:0000313" key="2">
    <source>
        <dbReference type="EMBL" id="KAF2667461.1"/>
    </source>
</evidence>
<evidence type="ECO:0000256" key="1">
    <source>
        <dbReference type="SAM" id="MobiDB-lite"/>
    </source>
</evidence>
<feature type="region of interest" description="Disordered" evidence="1">
    <location>
        <begin position="145"/>
        <end position="202"/>
    </location>
</feature>